<dbReference type="Proteomes" id="UP000006727">
    <property type="component" value="Chromosome 20"/>
</dbReference>
<evidence type="ECO:0000313" key="1">
    <source>
        <dbReference type="EnsemblPlants" id="Pp3c20_5930V3.2"/>
    </source>
</evidence>
<evidence type="ECO:0000313" key="2">
    <source>
        <dbReference type="Proteomes" id="UP000006727"/>
    </source>
</evidence>
<reference evidence="1 2" key="2">
    <citation type="journal article" date="2018" name="Plant J.">
        <title>The Physcomitrella patens chromosome-scale assembly reveals moss genome structure and evolution.</title>
        <authorList>
            <person name="Lang D."/>
            <person name="Ullrich K.K."/>
            <person name="Murat F."/>
            <person name="Fuchs J."/>
            <person name="Jenkins J."/>
            <person name="Haas F.B."/>
            <person name="Piednoel M."/>
            <person name="Gundlach H."/>
            <person name="Van Bel M."/>
            <person name="Meyberg R."/>
            <person name="Vives C."/>
            <person name="Morata J."/>
            <person name="Symeonidi A."/>
            <person name="Hiss M."/>
            <person name="Muchero W."/>
            <person name="Kamisugi Y."/>
            <person name="Saleh O."/>
            <person name="Blanc G."/>
            <person name="Decker E.L."/>
            <person name="van Gessel N."/>
            <person name="Grimwood J."/>
            <person name="Hayes R.D."/>
            <person name="Graham S.W."/>
            <person name="Gunter L.E."/>
            <person name="McDaniel S.F."/>
            <person name="Hoernstein S.N.W."/>
            <person name="Larsson A."/>
            <person name="Li F.W."/>
            <person name="Perroud P.F."/>
            <person name="Phillips J."/>
            <person name="Ranjan P."/>
            <person name="Rokshar D.S."/>
            <person name="Rothfels C.J."/>
            <person name="Schneider L."/>
            <person name="Shu S."/>
            <person name="Stevenson D.W."/>
            <person name="Thummler F."/>
            <person name="Tillich M."/>
            <person name="Villarreal Aguilar J.C."/>
            <person name="Widiez T."/>
            <person name="Wong G.K."/>
            <person name="Wymore A."/>
            <person name="Zhang Y."/>
            <person name="Zimmer A.D."/>
            <person name="Quatrano R.S."/>
            <person name="Mayer K.F.X."/>
            <person name="Goodstein D."/>
            <person name="Casacuberta J.M."/>
            <person name="Vandepoele K."/>
            <person name="Reski R."/>
            <person name="Cuming A.C."/>
            <person name="Tuskan G.A."/>
            <person name="Maumus F."/>
            <person name="Salse J."/>
            <person name="Schmutz J."/>
            <person name="Rensing S.A."/>
        </authorList>
    </citation>
    <scope>NUCLEOTIDE SEQUENCE [LARGE SCALE GENOMIC DNA]</scope>
    <source>
        <strain evidence="1 2">cv. Gransden 2004</strain>
    </source>
</reference>
<accession>A0A7I4CBU8</accession>
<dbReference type="EMBL" id="ABEU02000020">
    <property type="status" value="NOT_ANNOTATED_CDS"/>
    <property type="molecule type" value="Genomic_DNA"/>
</dbReference>
<dbReference type="AlphaFoldDB" id="A0A7I4CBU8"/>
<sequence length="76" mass="8326">MKTLWFGVVCVQVPVQIVRRKAFTIGSLPSCEIAYNLGDFAGCEYLDLDEVNPSVISPVKTHMIGPEGSSFEFEAS</sequence>
<name>A0A7I4CBU8_PHYPA</name>
<keyword evidence="2" id="KW-1185">Reference proteome</keyword>
<protein>
    <submittedName>
        <fullName evidence="1">Uncharacterized protein</fullName>
    </submittedName>
</protein>
<organism evidence="1 2">
    <name type="scientific">Physcomitrium patens</name>
    <name type="common">Spreading-leaved earth moss</name>
    <name type="synonym">Physcomitrella patens</name>
    <dbReference type="NCBI Taxonomy" id="3218"/>
    <lineage>
        <taxon>Eukaryota</taxon>
        <taxon>Viridiplantae</taxon>
        <taxon>Streptophyta</taxon>
        <taxon>Embryophyta</taxon>
        <taxon>Bryophyta</taxon>
        <taxon>Bryophytina</taxon>
        <taxon>Bryopsida</taxon>
        <taxon>Funariidae</taxon>
        <taxon>Funariales</taxon>
        <taxon>Funariaceae</taxon>
        <taxon>Physcomitrium</taxon>
    </lineage>
</organism>
<proteinExistence type="predicted"/>
<dbReference type="EnsemblPlants" id="Pp3c20_5930V3.2">
    <property type="protein sequence ID" value="Pp3c20_5930V3.2"/>
    <property type="gene ID" value="Pp3c20_5930"/>
</dbReference>
<dbReference type="InParanoid" id="A0A7I4CBU8"/>
<dbReference type="Gramene" id="Pp3c20_5930V3.2">
    <property type="protein sequence ID" value="Pp3c20_5930V3.2"/>
    <property type="gene ID" value="Pp3c20_5930"/>
</dbReference>
<reference evidence="1" key="3">
    <citation type="submission" date="2020-12" db="UniProtKB">
        <authorList>
            <consortium name="EnsemblPlants"/>
        </authorList>
    </citation>
    <scope>IDENTIFICATION</scope>
</reference>
<reference evidence="1 2" key="1">
    <citation type="journal article" date="2008" name="Science">
        <title>The Physcomitrella genome reveals evolutionary insights into the conquest of land by plants.</title>
        <authorList>
            <person name="Rensing S."/>
            <person name="Lang D."/>
            <person name="Zimmer A."/>
            <person name="Terry A."/>
            <person name="Salamov A."/>
            <person name="Shapiro H."/>
            <person name="Nishiyama T."/>
            <person name="Perroud P.-F."/>
            <person name="Lindquist E."/>
            <person name="Kamisugi Y."/>
            <person name="Tanahashi T."/>
            <person name="Sakakibara K."/>
            <person name="Fujita T."/>
            <person name="Oishi K."/>
            <person name="Shin-I T."/>
            <person name="Kuroki Y."/>
            <person name="Toyoda A."/>
            <person name="Suzuki Y."/>
            <person name="Hashimoto A."/>
            <person name="Yamaguchi K."/>
            <person name="Sugano A."/>
            <person name="Kohara Y."/>
            <person name="Fujiyama A."/>
            <person name="Anterola A."/>
            <person name="Aoki S."/>
            <person name="Ashton N."/>
            <person name="Barbazuk W.B."/>
            <person name="Barker E."/>
            <person name="Bennetzen J."/>
            <person name="Bezanilla M."/>
            <person name="Blankenship R."/>
            <person name="Cho S.H."/>
            <person name="Dutcher S."/>
            <person name="Estelle M."/>
            <person name="Fawcett J.A."/>
            <person name="Gundlach H."/>
            <person name="Hanada K."/>
            <person name="Heyl A."/>
            <person name="Hicks K.A."/>
            <person name="Hugh J."/>
            <person name="Lohr M."/>
            <person name="Mayer K."/>
            <person name="Melkozernov A."/>
            <person name="Murata T."/>
            <person name="Nelson D."/>
            <person name="Pils B."/>
            <person name="Prigge M."/>
            <person name="Reiss B."/>
            <person name="Renner T."/>
            <person name="Rombauts S."/>
            <person name="Rushton P."/>
            <person name="Sanderfoot A."/>
            <person name="Schween G."/>
            <person name="Shiu S.-H."/>
            <person name="Stueber K."/>
            <person name="Theodoulou F.L."/>
            <person name="Tu H."/>
            <person name="Van de Peer Y."/>
            <person name="Verrier P.J."/>
            <person name="Waters E."/>
            <person name="Wood A."/>
            <person name="Yang L."/>
            <person name="Cove D."/>
            <person name="Cuming A."/>
            <person name="Hasebe M."/>
            <person name="Lucas S."/>
            <person name="Mishler D.B."/>
            <person name="Reski R."/>
            <person name="Grigoriev I."/>
            <person name="Quatrano R.S."/>
            <person name="Boore J.L."/>
        </authorList>
    </citation>
    <scope>NUCLEOTIDE SEQUENCE [LARGE SCALE GENOMIC DNA]</scope>
    <source>
        <strain evidence="1 2">cv. Gransden 2004</strain>
    </source>
</reference>